<accession>A0ABP6SQL7</accession>
<dbReference type="SUPFAM" id="SSF47203">
    <property type="entry name" value="Acyl-CoA dehydrogenase C-terminal domain-like"/>
    <property type="match status" value="1"/>
</dbReference>
<dbReference type="Proteomes" id="UP001501676">
    <property type="component" value="Unassembled WGS sequence"/>
</dbReference>
<protein>
    <recommendedName>
        <fullName evidence="2">Acyl-CoA dehydrogenase/oxidase C-terminal domain-containing protein</fullName>
    </recommendedName>
</protein>
<feature type="domain" description="Acyl-CoA dehydrogenase/oxidase C-terminal" evidence="2">
    <location>
        <begin position="2"/>
        <end position="56"/>
    </location>
</feature>
<reference evidence="4" key="1">
    <citation type="journal article" date="2019" name="Int. J. Syst. Evol. Microbiol.">
        <title>The Global Catalogue of Microorganisms (GCM) 10K type strain sequencing project: providing services to taxonomists for standard genome sequencing and annotation.</title>
        <authorList>
            <consortium name="The Broad Institute Genomics Platform"/>
            <consortium name="The Broad Institute Genome Sequencing Center for Infectious Disease"/>
            <person name="Wu L."/>
            <person name="Ma J."/>
        </authorList>
    </citation>
    <scope>NUCLEOTIDE SEQUENCE [LARGE SCALE GENOMIC DNA]</scope>
    <source>
        <strain evidence="4">JCM 9458</strain>
    </source>
</reference>
<gene>
    <name evidence="3" type="ORF">GCM10020369_04670</name>
</gene>
<organism evidence="3 4">
    <name type="scientific">Cryptosporangium minutisporangium</name>
    <dbReference type="NCBI Taxonomy" id="113569"/>
    <lineage>
        <taxon>Bacteria</taxon>
        <taxon>Bacillati</taxon>
        <taxon>Actinomycetota</taxon>
        <taxon>Actinomycetes</taxon>
        <taxon>Cryptosporangiales</taxon>
        <taxon>Cryptosporangiaceae</taxon>
        <taxon>Cryptosporangium</taxon>
    </lineage>
</organism>
<dbReference type="Gene3D" id="1.20.140.10">
    <property type="entry name" value="Butyryl-CoA Dehydrogenase, subunit A, domain 3"/>
    <property type="match status" value="1"/>
</dbReference>
<name>A0ABP6SQL7_9ACTN</name>
<dbReference type="InterPro" id="IPR036250">
    <property type="entry name" value="AcylCo_DH-like_C"/>
</dbReference>
<evidence type="ECO:0000313" key="4">
    <source>
        <dbReference type="Proteomes" id="UP001501676"/>
    </source>
</evidence>
<dbReference type="InterPro" id="IPR009075">
    <property type="entry name" value="AcylCo_DH/oxidase_C"/>
</dbReference>
<comment type="caution">
    <text evidence="3">The sequence shown here is derived from an EMBL/GenBank/DDBJ whole genome shotgun (WGS) entry which is preliminary data.</text>
</comment>
<proteinExistence type="predicted"/>
<evidence type="ECO:0000259" key="2">
    <source>
        <dbReference type="Pfam" id="PF00441"/>
    </source>
</evidence>
<keyword evidence="1" id="KW-0285">Flavoprotein</keyword>
<evidence type="ECO:0000313" key="3">
    <source>
        <dbReference type="EMBL" id="GAA3382516.1"/>
    </source>
</evidence>
<dbReference type="EMBL" id="BAAAYN010000003">
    <property type="protein sequence ID" value="GAA3382516.1"/>
    <property type="molecule type" value="Genomic_DNA"/>
</dbReference>
<dbReference type="Pfam" id="PF00441">
    <property type="entry name" value="Acyl-CoA_dh_1"/>
    <property type="match status" value="1"/>
</dbReference>
<evidence type="ECO:0000256" key="1">
    <source>
        <dbReference type="ARBA" id="ARBA00022630"/>
    </source>
</evidence>
<keyword evidence="4" id="KW-1185">Reference proteome</keyword>
<sequence length="66" mass="7175">MAAERCRRVTASAHQLGGGDGFHADRPLHLWYRRVKAAEPVLGGPRWHRAVVASTLLDSPRSEGSG</sequence>